<reference evidence="1 2" key="1">
    <citation type="submission" date="2019-08" db="EMBL/GenBank/DDBJ databases">
        <authorList>
            <person name="Peeters C."/>
        </authorList>
    </citation>
    <scope>NUCLEOTIDE SEQUENCE [LARGE SCALE GENOMIC DNA]</scope>
    <source>
        <strain evidence="1 2">LMG 31011</strain>
    </source>
</reference>
<dbReference type="Proteomes" id="UP000366819">
    <property type="component" value="Unassembled WGS sequence"/>
</dbReference>
<proteinExistence type="predicted"/>
<sequence>MQINTFLVHSDINHGRHDGLTGDASGHAALLPEAGPLGIFGAVIGHDGSGASLPDIGPYDFSNATRVTDAAPMGSTGSAIRMSLTPHADMPQYVIKACPSAGHAAQAWLASRLFGAVGLATPTAVLVRGCSQAFDGTHDPARVYLATTFLSRYQDLGDWLESDDAWRVLEGTTGADRPDVSRLQVVRNEASAARRQMAGLVTSGGVPFHALSGEAAKGYADALARRNAMRHQLCHALPDVYQCALERHYIAALWLGNWDLCNVFMENIGVWRDKNDLPYAMSLDFDACLHLGFQGLTKDQSYDVAVSQRNAVPSLPALTSTFRRDAADFSTALAENSLTDLSQFPYGDQYAPFVRRLRGLTSGASNKSVHDALKNPVSVRALAAEMAYRLGRISAPDIRPWAQSVYEVAKDGDAAGGVFPDVAAICEPEALVNRLLARRDHLVECLGGTWAAQTWAHMYATRAKAVDAQQEPFLCTGQR</sequence>
<accession>A0A5E4X0P5</accession>
<dbReference type="AlphaFoldDB" id="A0A5E4X0P5"/>
<keyword evidence="2" id="KW-1185">Reference proteome</keyword>
<gene>
    <name evidence="1" type="ORF">PAQ31011_03612</name>
</gene>
<name>A0A5E4X0P5_9BURK</name>
<organism evidence="1 2">
    <name type="scientific">Pandoraea aquatica</name>
    <dbReference type="NCBI Taxonomy" id="2508290"/>
    <lineage>
        <taxon>Bacteria</taxon>
        <taxon>Pseudomonadati</taxon>
        <taxon>Pseudomonadota</taxon>
        <taxon>Betaproteobacteria</taxon>
        <taxon>Burkholderiales</taxon>
        <taxon>Burkholderiaceae</taxon>
        <taxon>Pandoraea</taxon>
    </lineage>
</organism>
<evidence type="ECO:0000313" key="2">
    <source>
        <dbReference type="Proteomes" id="UP000366819"/>
    </source>
</evidence>
<dbReference type="EMBL" id="CABPSN010000005">
    <property type="protein sequence ID" value="VVE29881.1"/>
    <property type="molecule type" value="Genomic_DNA"/>
</dbReference>
<protein>
    <submittedName>
        <fullName evidence="1">Uncharacterized protein</fullName>
    </submittedName>
</protein>
<dbReference type="RefSeq" id="WP_150577074.1">
    <property type="nucleotide sequence ID" value="NZ_CABPSN010000005.1"/>
</dbReference>
<dbReference type="OrthoDB" id="8934796at2"/>
<evidence type="ECO:0000313" key="1">
    <source>
        <dbReference type="EMBL" id="VVE29881.1"/>
    </source>
</evidence>